<feature type="compositionally biased region" description="Basic and acidic residues" evidence="1">
    <location>
        <begin position="38"/>
        <end position="48"/>
    </location>
</feature>
<sequence length="344" mass="34320">MAGLVNKVKDALHSDKSHEAPQGATGPHGSKVANTVDPRVDSDRDHRANPATGTNNVTGFDDPTGTHGPHGSRITNAADPRVDSDRDHRGAGLGGSGTHTGAGPIGSTGAHTGHTGTGPIGSTGTHTGHTGTGPIGSTGAHTGHTGTTGHSNFAGNSGHTGYDGQTGHTGNIGHSDFAGNTGHTGHTGAGTGAGIGNSNLTSGYNDPTGTHGPHGSRVTNAADPRIDSDRDHRGAPGTAGTLHAGSGPGPAAHTAGPHKSDALNKVDPRVDSDLDGSKTVGGDKTYQHTGTNSLAHKDPTDASQVPPSVLREAVGDPVIEHGDHSHGREGRQQSISHQDAHRGI</sequence>
<proteinExistence type="predicted"/>
<evidence type="ECO:0000256" key="1">
    <source>
        <dbReference type="SAM" id="MobiDB-lite"/>
    </source>
</evidence>
<feature type="compositionally biased region" description="Basic and acidic residues" evidence="1">
    <location>
        <begin position="224"/>
        <end position="234"/>
    </location>
</feature>
<feature type="compositionally biased region" description="Low complexity" evidence="1">
    <location>
        <begin position="137"/>
        <end position="151"/>
    </location>
</feature>
<dbReference type="EMBL" id="LKEA01000050">
    <property type="protein sequence ID" value="ROV92397.1"/>
    <property type="molecule type" value="Genomic_DNA"/>
</dbReference>
<dbReference type="AlphaFoldDB" id="A0A423VN19"/>
<dbReference type="PANTHER" id="PTHR39606">
    <property type="entry name" value="SURFACE PROTEIN, PUTATIVE-RELATED"/>
    <property type="match status" value="1"/>
</dbReference>
<feature type="region of interest" description="Disordered" evidence="1">
    <location>
        <begin position="1"/>
        <end position="344"/>
    </location>
</feature>
<reference evidence="2 3" key="1">
    <citation type="submission" date="2015-09" db="EMBL/GenBank/DDBJ databases">
        <title>Host preference determinants of Valsa canker pathogens revealed by comparative genomics.</title>
        <authorList>
            <person name="Yin Z."/>
            <person name="Huang L."/>
        </authorList>
    </citation>
    <scope>NUCLEOTIDE SEQUENCE [LARGE SCALE GENOMIC DNA]</scope>
    <source>
        <strain evidence="2 3">03-1</strain>
    </source>
</reference>
<protein>
    <recommendedName>
        <fullName evidence="4">Cell surface protein</fullName>
    </recommendedName>
</protein>
<feature type="compositionally biased region" description="Gly residues" evidence="1">
    <location>
        <begin position="91"/>
        <end position="106"/>
    </location>
</feature>
<evidence type="ECO:0000313" key="2">
    <source>
        <dbReference type="EMBL" id="ROV92397.1"/>
    </source>
</evidence>
<evidence type="ECO:0000313" key="3">
    <source>
        <dbReference type="Proteomes" id="UP000283895"/>
    </source>
</evidence>
<evidence type="ECO:0008006" key="4">
    <source>
        <dbReference type="Google" id="ProtNLM"/>
    </source>
</evidence>
<feature type="compositionally biased region" description="Basic and acidic residues" evidence="1">
    <location>
        <begin position="80"/>
        <end position="90"/>
    </location>
</feature>
<dbReference type="OrthoDB" id="2590867at2759"/>
<organism evidence="2 3">
    <name type="scientific">Cytospora schulzeri</name>
    <dbReference type="NCBI Taxonomy" id="448051"/>
    <lineage>
        <taxon>Eukaryota</taxon>
        <taxon>Fungi</taxon>
        <taxon>Dikarya</taxon>
        <taxon>Ascomycota</taxon>
        <taxon>Pezizomycotina</taxon>
        <taxon>Sordariomycetes</taxon>
        <taxon>Sordariomycetidae</taxon>
        <taxon>Diaporthales</taxon>
        <taxon>Cytosporaceae</taxon>
        <taxon>Cytospora</taxon>
    </lineage>
</organism>
<comment type="caution">
    <text evidence="2">The sequence shown here is derived from an EMBL/GenBank/DDBJ whole genome shotgun (WGS) entry which is preliminary data.</text>
</comment>
<dbReference type="Proteomes" id="UP000283895">
    <property type="component" value="Unassembled WGS sequence"/>
</dbReference>
<name>A0A423VN19_9PEZI</name>
<feature type="compositionally biased region" description="Basic and acidic residues" evidence="1">
    <location>
        <begin position="318"/>
        <end position="331"/>
    </location>
</feature>
<accession>A0A423VN19</accession>
<gene>
    <name evidence="2" type="ORF">VMCG_09097</name>
</gene>
<dbReference type="PANTHER" id="PTHR39606:SF1">
    <property type="entry name" value="CELL SURFACE PROTEIN"/>
    <property type="match status" value="1"/>
</dbReference>
<feature type="compositionally biased region" description="Basic and acidic residues" evidence="1">
    <location>
        <begin position="7"/>
        <end position="19"/>
    </location>
</feature>
<feature type="compositionally biased region" description="Polar residues" evidence="1">
    <location>
        <begin position="198"/>
        <end position="208"/>
    </location>
</feature>
<feature type="compositionally biased region" description="Gly residues" evidence="1">
    <location>
        <begin position="185"/>
        <end position="195"/>
    </location>
</feature>
<keyword evidence="3" id="KW-1185">Reference proteome</keyword>
<dbReference type="STRING" id="356882.A0A423VN19"/>
<feature type="compositionally biased region" description="Basic and acidic residues" evidence="1">
    <location>
        <begin position="258"/>
        <end position="276"/>
    </location>
</feature>